<sequence length="112" mass="12187">MTDTPDATWLTVPDLTELLSLKVSQVRRLIEDRALLARKIDGVWKVPAAFIVDGEPMSELRGTLIVLGDSGFTDDEAMDWLLNPEDSLGTSPIAALQAGRKAEVRRVAQALG</sequence>
<feature type="domain" description="DNA-binding protein Rv2175c wHTH" evidence="2">
    <location>
        <begin position="5"/>
        <end position="51"/>
    </location>
</feature>
<name>A0A841AMJ5_9MICO</name>
<dbReference type="Proteomes" id="UP000536685">
    <property type="component" value="Unassembled WGS sequence"/>
</dbReference>
<evidence type="ECO:0000313" key="4">
    <source>
        <dbReference type="Proteomes" id="UP000536685"/>
    </source>
</evidence>
<comment type="caution">
    <text evidence="3">The sequence shown here is derived from an EMBL/GenBank/DDBJ whole genome shotgun (WGS) entry which is preliminary data.</text>
</comment>
<organism evidence="3 4">
    <name type="scientific">Conyzicola lurida</name>
    <dbReference type="NCBI Taxonomy" id="1172621"/>
    <lineage>
        <taxon>Bacteria</taxon>
        <taxon>Bacillati</taxon>
        <taxon>Actinomycetota</taxon>
        <taxon>Actinomycetes</taxon>
        <taxon>Micrococcales</taxon>
        <taxon>Microbacteriaceae</taxon>
        <taxon>Conyzicola</taxon>
    </lineage>
</organism>
<proteinExistence type="predicted"/>
<dbReference type="AlphaFoldDB" id="A0A841AMJ5"/>
<dbReference type="GO" id="GO:0003677">
    <property type="term" value="F:DNA binding"/>
    <property type="evidence" value="ECO:0007669"/>
    <property type="project" value="InterPro"/>
</dbReference>
<reference evidence="3 4" key="1">
    <citation type="submission" date="2020-08" db="EMBL/GenBank/DDBJ databases">
        <title>Sequencing the genomes of 1000 actinobacteria strains.</title>
        <authorList>
            <person name="Klenk H.-P."/>
        </authorList>
    </citation>
    <scope>NUCLEOTIDE SEQUENCE [LARGE SCALE GENOMIC DNA]</scope>
    <source>
        <strain evidence="3 4">DSM 105784</strain>
    </source>
</reference>
<dbReference type="Pfam" id="PF18367">
    <property type="entry name" value="Rv2175c_C"/>
    <property type="match status" value="1"/>
</dbReference>
<dbReference type="InterPro" id="IPR048576">
    <property type="entry name" value="Rv2175c_wHTH"/>
</dbReference>
<feature type="domain" description="Rv2175c C-terminal" evidence="1">
    <location>
        <begin position="59"/>
        <end position="112"/>
    </location>
</feature>
<accession>A0A841AMJ5</accession>
<gene>
    <name evidence="3" type="ORF">HD599_001259</name>
</gene>
<dbReference type="Pfam" id="PF21531">
    <property type="entry name" value="Rv2175c_wHTH"/>
    <property type="match status" value="1"/>
</dbReference>
<evidence type="ECO:0000313" key="3">
    <source>
        <dbReference type="EMBL" id="MBB5842936.1"/>
    </source>
</evidence>
<evidence type="ECO:0000259" key="1">
    <source>
        <dbReference type="Pfam" id="PF18367"/>
    </source>
</evidence>
<evidence type="ECO:0000259" key="2">
    <source>
        <dbReference type="Pfam" id="PF21531"/>
    </source>
</evidence>
<evidence type="ECO:0008006" key="5">
    <source>
        <dbReference type="Google" id="ProtNLM"/>
    </source>
</evidence>
<protein>
    <recommendedName>
        <fullName evidence="5">Rv2175c C-terminal domain-containing protein</fullName>
    </recommendedName>
</protein>
<dbReference type="InterPro" id="IPR041098">
    <property type="entry name" value="Rv2175c_C"/>
</dbReference>
<dbReference type="EMBL" id="JACHMJ010000001">
    <property type="protein sequence ID" value="MBB5842936.1"/>
    <property type="molecule type" value="Genomic_DNA"/>
</dbReference>
<dbReference type="RefSeq" id="WP_184234832.1">
    <property type="nucleotide sequence ID" value="NZ_JACHMJ010000001.1"/>
</dbReference>
<keyword evidence="4" id="KW-1185">Reference proteome</keyword>